<dbReference type="EMBL" id="QGTS01000015">
    <property type="protein sequence ID" value="PWW04661.1"/>
    <property type="molecule type" value="Genomic_DNA"/>
</dbReference>
<keyword evidence="1" id="KW-1133">Transmembrane helix</keyword>
<comment type="caution">
    <text evidence="2">The sequence shown here is derived from an EMBL/GenBank/DDBJ whole genome shotgun (WGS) entry which is preliminary data.</text>
</comment>
<reference evidence="2 3" key="1">
    <citation type="submission" date="2018-05" db="EMBL/GenBank/DDBJ databases">
        <title>Genomic Encyclopedia of Type Strains, Phase IV (KMG-IV): sequencing the most valuable type-strain genomes for metagenomic binning, comparative biology and taxonomic classification.</title>
        <authorList>
            <person name="Goeker M."/>
        </authorList>
    </citation>
    <scope>NUCLEOTIDE SEQUENCE [LARGE SCALE GENOMIC DNA]</scope>
    <source>
        <strain evidence="2 3">DSM 19579</strain>
    </source>
</reference>
<keyword evidence="1" id="KW-0812">Transmembrane</keyword>
<evidence type="ECO:0000313" key="3">
    <source>
        <dbReference type="Proteomes" id="UP000246744"/>
    </source>
</evidence>
<gene>
    <name evidence="2" type="ORF">DES37_11550</name>
</gene>
<proteinExistence type="predicted"/>
<sequence>MENLWALLAGLIMGGSFAFLKLPIPAPQNLPGILGAFGVFIGAVLVQHFR</sequence>
<protein>
    <submittedName>
        <fullName evidence="2">XapX domain-containing protein</fullName>
    </submittedName>
</protein>
<feature type="transmembrane region" description="Helical" evidence="1">
    <location>
        <begin position="30"/>
        <end position="49"/>
    </location>
</feature>
<organism evidence="2 3">
    <name type="scientific">Mangrovibacter plantisponsor</name>
    <dbReference type="NCBI Taxonomy" id="451513"/>
    <lineage>
        <taxon>Bacteria</taxon>
        <taxon>Pseudomonadati</taxon>
        <taxon>Pseudomonadota</taxon>
        <taxon>Gammaproteobacteria</taxon>
        <taxon>Enterobacterales</taxon>
        <taxon>Enterobacteriaceae</taxon>
        <taxon>Mangrovibacter</taxon>
    </lineage>
</organism>
<dbReference type="AlphaFoldDB" id="A0A317PT58"/>
<keyword evidence="1" id="KW-0472">Membrane</keyword>
<accession>A0A317PT58</accession>
<evidence type="ECO:0000313" key="2">
    <source>
        <dbReference type="EMBL" id="PWW04661.1"/>
    </source>
</evidence>
<keyword evidence="3" id="KW-1185">Reference proteome</keyword>
<name>A0A317PT58_9ENTR</name>
<evidence type="ECO:0000256" key="1">
    <source>
        <dbReference type="SAM" id="Phobius"/>
    </source>
</evidence>
<dbReference type="RefSeq" id="WP_110027667.1">
    <property type="nucleotide sequence ID" value="NZ_QGTS01000015.1"/>
</dbReference>
<dbReference type="OrthoDB" id="8778565at2"/>
<dbReference type="Proteomes" id="UP000246744">
    <property type="component" value="Unassembled WGS sequence"/>
</dbReference>
<dbReference type="InterPro" id="IPR020017">
    <property type="entry name" value="XapX_domain"/>
</dbReference>
<dbReference type="NCBIfam" id="TIGR03510">
    <property type="entry name" value="XapX"/>
    <property type="match status" value="1"/>
</dbReference>